<dbReference type="SMART" id="SM00857">
    <property type="entry name" value="Resolvase"/>
    <property type="match status" value="1"/>
</dbReference>
<dbReference type="EMBL" id="FOQD01000011">
    <property type="protein sequence ID" value="SFI70252.1"/>
    <property type="molecule type" value="Genomic_DNA"/>
</dbReference>
<dbReference type="AlphaFoldDB" id="A0A1I3KCN5"/>
<dbReference type="OrthoDB" id="2290206at2"/>
<feature type="domain" description="Resolvase/invertase-type recombinase catalytic" evidence="3">
    <location>
        <begin position="3"/>
        <end position="139"/>
    </location>
</feature>
<dbReference type="GO" id="GO:0000150">
    <property type="term" value="F:DNA strand exchange activity"/>
    <property type="evidence" value="ECO:0007669"/>
    <property type="project" value="InterPro"/>
</dbReference>
<dbReference type="PROSITE" id="PS51736">
    <property type="entry name" value="RECOMBINASES_3"/>
    <property type="match status" value="1"/>
</dbReference>
<proteinExistence type="predicted"/>
<dbReference type="RefSeq" id="WP_092051678.1">
    <property type="nucleotide sequence ID" value="NZ_FOQD01000011.1"/>
</dbReference>
<evidence type="ECO:0000256" key="2">
    <source>
        <dbReference type="ARBA" id="ARBA00023172"/>
    </source>
</evidence>
<dbReference type="PANTHER" id="PTHR30461:SF2">
    <property type="entry name" value="SERINE RECOMBINASE PINE-RELATED"/>
    <property type="match status" value="1"/>
</dbReference>
<protein>
    <submittedName>
        <fullName evidence="4">Site-specific DNA recombinase</fullName>
    </submittedName>
</protein>
<organism evidence="4 5">
    <name type="scientific">Planctomicrobium piriforme</name>
    <dbReference type="NCBI Taxonomy" id="1576369"/>
    <lineage>
        <taxon>Bacteria</taxon>
        <taxon>Pseudomonadati</taxon>
        <taxon>Planctomycetota</taxon>
        <taxon>Planctomycetia</taxon>
        <taxon>Planctomycetales</taxon>
        <taxon>Planctomycetaceae</taxon>
        <taxon>Planctomicrobium</taxon>
    </lineage>
</organism>
<dbReference type="Proteomes" id="UP000199518">
    <property type="component" value="Unassembled WGS sequence"/>
</dbReference>
<evidence type="ECO:0000256" key="1">
    <source>
        <dbReference type="ARBA" id="ARBA00023125"/>
    </source>
</evidence>
<dbReference type="InterPro" id="IPR036162">
    <property type="entry name" value="Resolvase-like_N_sf"/>
</dbReference>
<dbReference type="SUPFAM" id="SSF53041">
    <property type="entry name" value="Resolvase-like"/>
    <property type="match status" value="1"/>
</dbReference>
<dbReference type="InterPro" id="IPR006119">
    <property type="entry name" value="Resolv_N"/>
</dbReference>
<keyword evidence="1" id="KW-0238">DNA-binding</keyword>
<evidence type="ECO:0000313" key="4">
    <source>
        <dbReference type="EMBL" id="SFI70252.1"/>
    </source>
</evidence>
<accession>A0A1I3KCN5</accession>
<dbReference type="CDD" id="cd00338">
    <property type="entry name" value="Ser_Recombinase"/>
    <property type="match status" value="1"/>
</dbReference>
<dbReference type="Pfam" id="PF00239">
    <property type="entry name" value="Resolvase"/>
    <property type="match status" value="1"/>
</dbReference>
<name>A0A1I3KCN5_9PLAN</name>
<dbReference type="GO" id="GO:0003677">
    <property type="term" value="F:DNA binding"/>
    <property type="evidence" value="ECO:0007669"/>
    <property type="project" value="UniProtKB-KW"/>
</dbReference>
<sequence>MPNIIAYYRVSTKQQGQSGLGLDGQRSAVREFAERQGATILRDYTEVESGKKSDRIELLKAIGHAKLAKATLVVAKLDRLSRNVAFLSSLMESGVDFVACDNPNANRLTVHILAAVAEDEAQRISDRTKAALAAAKARGVKLGSARDGHWAGREDRRGWQEATKAAAIARTKAATDAYSFLIPTIQEMREQGASYQAIAGRLNSDGHFTSAGKQWTATAVWRVTSH</sequence>
<gene>
    <name evidence="4" type="ORF">SAMN05421753_111190</name>
</gene>
<dbReference type="InterPro" id="IPR050639">
    <property type="entry name" value="SSR_resolvase"/>
</dbReference>
<keyword evidence="5" id="KW-1185">Reference proteome</keyword>
<keyword evidence="2" id="KW-0233">DNA recombination</keyword>
<dbReference type="PANTHER" id="PTHR30461">
    <property type="entry name" value="DNA-INVERTASE FROM LAMBDOID PROPHAGE"/>
    <property type="match status" value="1"/>
</dbReference>
<evidence type="ECO:0000313" key="5">
    <source>
        <dbReference type="Proteomes" id="UP000199518"/>
    </source>
</evidence>
<dbReference type="Gene3D" id="3.40.50.1390">
    <property type="entry name" value="Resolvase, N-terminal catalytic domain"/>
    <property type="match status" value="1"/>
</dbReference>
<reference evidence="5" key="1">
    <citation type="submission" date="2016-10" db="EMBL/GenBank/DDBJ databases">
        <authorList>
            <person name="Varghese N."/>
            <person name="Submissions S."/>
        </authorList>
    </citation>
    <scope>NUCLEOTIDE SEQUENCE [LARGE SCALE GENOMIC DNA]</scope>
    <source>
        <strain evidence="5">DSM 26348</strain>
    </source>
</reference>
<evidence type="ECO:0000259" key="3">
    <source>
        <dbReference type="PROSITE" id="PS51736"/>
    </source>
</evidence>